<comment type="caution">
    <text evidence="1">The sequence shown here is derived from an EMBL/GenBank/DDBJ whole genome shotgun (WGS) entry which is preliminary data.</text>
</comment>
<dbReference type="EMBL" id="BAABRI010000005">
    <property type="protein sequence ID" value="GAA5481879.1"/>
    <property type="molecule type" value="Genomic_DNA"/>
</dbReference>
<sequence>MDLPFSEDDAADRFFEDLLDAVDQQLASPATPFVSKTLDRLVREGLEPEEAREAIARVLAEETDRVVRTKRPFDLEGYRKSLERISPGS</sequence>
<protein>
    <submittedName>
        <fullName evidence="1">Uncharacterized protein</fullName>
    </submittedName>
</protein>
<dbReference type="RefSeq" id="WP_353566027.1">
    <property type="nucleotide sequence ID" value="NZ_BAABRI010000005.1"/>
</dbReference>
<proteinExistence type="predicted"/>
<dbReference type="Proteomes" id="UP001476282">
    <property type="component" value="Unassembled WGS sequence"/>
</dbReference>
<evidence type="ECO:0000313" key="1">
    <source>
        <dbReference type="EMBL" id="GAA5481879.1"/>
    </source>
</evidence>
<reference evidence="1 2" key="1">
    <citation type="submission" date="2024-02" db="EMBL/GenBank/DDBJ databases">
        <title>Haloferula sargassicola NBRC 104335.</title>
        <authorList>
            <person name="Ichikawa N."/>
            <person name="Katano-Makiyama Y."/>
            <person name="Hidaka K."/>
        </authorList>
    </citation>
    <scope>NUCLEOTIDE SEQUENCE [LARGE SCALE GENOMIC DNA]</scope>
    <source>
        <strain evidence="1 2">NBRC 104335</strain>
    </source>
</reference>
<keyword evidence="2" id="KW-1185">Reference proteome</keyword>
<gene>
    <name evidence="1" type="ORF">Hsar01_01092</name>
</gene>
<organism evidence="1 2">
    <name type="scientific">Haloferula sargassicola</name>
    <dbReference type="NCBI Taxonomy" id="490096"/>
    <lineage>
        <taxon>Bacteria</taxon>
        <taxon>Pseudomonadati</taxon>
        <taxon>Verrucomicrobiota</taxon>
        <taxon>Verrucomicrobiia</taxon>
        <taxon>Verrucomicrobiales</taxon>
        <taxon>Verrucomicrobiaceae</taxon>
        <taxon>Haloferula</taxon>
    </lineage>
</organism>
<evidence type="ECO:0000313" key="2">
    <source>
        <dbReference type="Proteomes" id="UP001476282"/>
    </source>
</evidence>
<accession>A0ABP9URD3</accession>
<name>A0ABP9URD3_9BACT</name>